<name>A0A0B7C369_9EUPU</name>
<feature type="non-terminal residue" evidence="1">
    <location>
        <position position="50"/>
    </location>
</feature>
<gene>
    <name evidence="1" type="primary">ORF220356</name>
</gene>
<evidence type="ECO:0000313" key="1">
    <source>
        <dbReference type="EMBL" id="CEK99086.1"/>
    </source>
</evidence>
<proteinExistence type="predicted"/>
<organism evidence="1">
    <name type="scientific">Arion vulgaris</name>
    <dbReference type="NCBI Taxonomy" id="1028688"/>
    <lineage>
        <taxon>Eukaryota</taxon>
        <taxon>Metazoa</taxon>
        <taxon>Spiralia</taxon>
        <taxon>Lophotrochozoa</taxon>
        <taxon>Mollusca</taxon>
        <taxon>Gastropoda</taxon>
        <taxon>Heterobranchia</taxon>
        <taxon>Euthyneura</taxon>
        <taxon>Panpulmonata</taxon>
        <taxon>Eupulmonata</taxon>
        <taxon>Stylommatophora</taxon>
        <taxon>Helicina</taxon>
        <taxon>Arionoidea</taxon>
        <taxon>Arionidae</taxon>
        <taxon>Arion</taxon>
    </lineage>
</organism>
<reference evidence="1" key="1">
    <citation type="submission" date="2014-12" db="EMBL/GenBank/DDBJ databases">
        <title>Insight into the proteome of Arion vulgaris.</title>
        <authorList>
            <person name="Aradska J."/>
            <person name="Bulat T."/>
            <person name="Smidak R."/>
            <person name="Sarate P."/>
            <person name="Gangsoo J."/>
            <person name="Sialana F."/>
            <person name="Bilban M."/>
            <person name="Lubec G."/>
        </authorList>
    </citation>
    <scope>NUCLEOTIDE SEQUENCE</scope>
    <source>
        <tissue evidence="1">Skin</tissue>
    </source>
</reference>
<accession>A0A0B7C369</accession>
<dbReference type="EMBL" id="HACG01052215">
    <property type="protein sequence ID" value="CEK99086.1"/>
    <property type="molecule type" value="Transcribed_RNA"/>
</dbReference>
<sequence>MLIRCLGGQHGMCQQQTYIIKSTSYLYQGGLNLVLIKRELGLSQEQVLEV</sequence>
<protein>
    <submittedName>
        <fullName evidence="1">Uncharacterized protein</fullName>
    </submittedName>
</protein>
<dbReference type="AlphaFoldDB" id="A0A0B7C369"/>